<dbReference type="RefSeq" id="WP_185661163.1">
    <property type="nucleotide sequence ID" value="NZ_CAWPOO010000012.1"/>
</dbReference>
<evidence type="ECO:0000256" key="1">
    <source>
        <dbReference type="SAM" id="Phobius"/>
    </source>
</evidence>
<organism evidence="2 3">
    <name type="scientific">Pelagicoccus albus</name>
    <dbReference type="NCBI Taxonomy" id="415222"/>
    <lineage>
        <taxon>Bacteria</taxon>
        <taxon>Pseudomonadati</taxon>
        <taxon>Verrucomicrobiota</taxon>
        <taxon>Opitutia</taxon>
        <taxon>Puniceicoccales</taxon>
        <taxon>Pelagicoccaceae</taxon>
        <taxon>Pelagicoccus</taxon>
    </lineage>
</organism>
<sequence>MKTANKTQLIEATIAAAAIIGLAAVVIPTVGVMAAAAVVGAGLFGMAALETKKRAY</sequence>
<evidence type="ECO:0000313" key="2">
    <source>
        <dbReference type="EMBL" id="MBC2607314.1"/>
    </source>
</evidence>
<evidence type="ECO:0000313" key="3">
    <source>
        <dbReference type="Proteomes" id="UP000526501"/>
    </source>
</evidence>
<proteinExistence type="predicted"/>
<keyword evidence="3" id="KW-1185">Reference proteome</keyword>
<accession>A0A7X1B8I1</accession>
<keyword evidence="1" id="KW-0812">Transmembrane</keyword>
<name>A0A7X1B8I1_9BACT</name>
<keyword evidence="1" id="KW-1133">Transmembrane helix</keyword>
<dbReference type="AlphaFoldDB" id="A0A7X1B8I1"/>
<dbReference type="Proteomes" id="UP000526501">
    <property type="component" value="Unassembled WGS sequence"/>
</dbReference>
<protein>
    <submittedName>
        <fullName evidence="2">Uncharacterized protein</fullName>
    </submittedName>
</protein>
<dbReference type="EMBL" id="JACHVC010000012">
    <property type="protein sequence ID" value="MBC2607314.1"/>
    <property type="molecule type" value="Genomic_DNA"/>
</dbReference>
<reference evidence="2 3" key="1">
    <citation type="submission" date="2020-07" db="EMBL/GenBank/DDBJ databases">
        <authorList>
            <person name="Feng X."/>
        </authorList>
    </citation>
    <scope>NUCLEOTIDE SEQUENCE [LARGE SCALE GENOMIC DNA]</scope>
    <source>
        <strain evidence="2 3">JCM23202</strain>
    </source>
</reference>
<gene>
    <name evidence="2" type="ORF">H5P27_14780</name>
</gene>
<keyword evidence="1" id="KW-0472">Membrane</keyword>
<feature type="transmembrane region" description="Helical" evidence="1">
    <location>
        <begin position="33"/>
        <end position="49"/>
    </location>
</feature>
<comment type="caution">
    <text evidence="2">The sequence shown here is derived from an EMBL/GenBank/DDBJ whole genome shotgun (WGS) entry which is preliminary data.</text>
</comment>